<evidence type="ECO:0000313" key="2">
    <source>
        <dbReference type="Proteomes" id="UP000054877"/>
    </source>
</evidence>
<dbReference type="AlphaFoldDB" id="A0A0W0Z834"/>
<proteinExistence type="predicted"/>
<dbReference type="Proteomes" id="UP000054877">
    <property type="component" value="Unassembled WGS sequence"/>
</dbReference>
<accession>A0A0W0Z834</accession>
<comment type="caution">
    <text evidence="1">The sequence shown here is derived from an EMBL/GenBank/DDBJ whole genome shotgun (WGS) entry which is preliminary data.</text>
</comment>
<name>A0A0W0Z834_LEGSP</name>
<protein>
    <submittedName>
        <fullName evidence="1">Leucine-rich repeat-and coiled coil-containing protein</fullName>
    </submittedName>
</protein>
<dbReference type="RefSeq" id="WP_058482688.1">
    <property type="nucleotide sequence ID" value="NZ_CAAAII010000015.1"/>
</dbReference>
<dbReference type="PATRIC" id="fig|452.5.peg.815"/>
<keyword evidence="2" id="KW-1185">Reference proteome</keyword>
<organism evidence="1 2">
    <name type="scientific">Legionella spiritensis</name>
    <dbReference type="NCBI Taxonomy" id="452"/>
    <lineage>
        <taxon>Bacteria</taxon>
        <taxon>Pseudomonadati</taxon>
        <taxon>Pseudomonadota</taxon>
        <taxon>Gammaproteobacteria</taxon>
        <taxon>Legionellales</taxon>
        <taxon>Legionellaceae</taxon>
        <taxon>Legionella</taxon>
    </lineage>
</organism>
<dbReference type="InterPro" id="IPR032675">
    <property type="entry name" value="LRR_dom_sf"/>
</dbReference>
<dbReference type="SUPFAM" id="SSF52047">
    <property type="entry name" value="RNI-like"/>
    <property type="match status" value="1"/>
</dbReference>
<dbReference type="STRING" id="452.Lspi_0745"/>
<sequence length="238" mass="26279">MRVNFPISETKEPLLSILESALKNRDATDPVLDLSKERLGKRDIEELETMIRLLSTKLGSGLRVANLANTGLQLKPASELVKMVAAFEGTEISKLILSSNFLCKLPANEFKEVLMTVAKNSKITDIDLSSNGLSAYGIETLKSILPLLNQPHIDKVWLGGNRFDKAAGAYEMADLLYDALGSRAMLEDTDEFSQTMARQIAQRSQANDQKPPRLVVTDKATLLSQEESERPVNSLKAF</sequence>
<dbReference type="EMBL" id="LNYX01000008">
    <property type="protein sequence ID" value="KTD65285.1"/>
    <property type="molecule type" value="Genomic_DNA"/>
</dbReference>
<reference evidence="1 2" key="1">
    <citation type="submission" date="2015-11" db="EMBL/GenBank/DDBJ databases">
        <title>Genomic analysis of 38 Legionella species identifies large and diverse effector repertoires.</title>
        <authorList>
            <person name="Burstein D."/>
            <person name="Amaro F."/>
            <person name="Zusman T."/>
            <person name="Lifshitz Z."/>
            <person name="Cohen O."/>
            <person name="Gilbert J.A."/>
            <person name="Pupko T."/>
            <person name="Shuman H.A."/>
            <person name="Segal G."/>
        </authorList>
    </citation>
    <scope>NUCLEOTIDE SEQUENCE [LARGE SCALE GENOMIC DNA]</scope>
    <source>
        <strain evidence="1 2">Mt.St.Helens-9</strain>
    </source>
</reference>
<gene>
    <name evidence="1" type="primary">legLC</name>
    <name evidence="1" type="ORF">Lspi_0745</name>
</gene>
<evidence type="ECO:0000313" key="1">
    <source>
        <dbReference type="EMBL" id="KTD65285.1"/>
    </source>
</evidence>
<dbReference type="Gene3D" id="3.80.10.10">
    <property type="entry name" value="Ribonuclease Inhibitor"/>
    <property type="match status" value="1"/>
</dbReference>